<evidence type="ECO:0000256" key="1">
    <source>
        <dbReference type="ARBA" id="ARBA00008007"/>
    </source>
</evidence>
<gene>
    <name evidence="4" type="ORF">GCM10011399_05330</name>
</gene>
<organism evidence="4 5">
    <name type="scientific">Subtercola lobariae</name>
    <dbReference type="NCBI Taxonomy" id="1588641"/>
    <lineage>
        <taxon>Bacteria</taxon>
        <taxon>Bacillati</taxon>
        <taxon>Actinomycetota</taxon>
        <taxon>Actinomycetes</taxon>
        <taxon>Micrococcales</taxon>
        <taxon>Microbacteriaceae</taxon>
        <taxon>Subtercola</taxon>
    </lineage>
</organism>
<protein>
    <recommendedName>
        <fullName evidence="3">Phosphoribosyltransferase domain-containing protein</fullName>
    </recommendedName>
</protein>
<dbReference type="Proteomes" id="UP000598775">
    <property type="component" value="Unassembled WGS sequence"/>
</dbReference>
<comment type="caution">
    <text evidence="4">The sequence shown here is derived from an EMBL/GenBank/DDBJ whole genome shotgun (WGS) entry which is preliminary data.</text>
</comment>
<evidence type="ECO:0000313" key="5">
    <source>
        <dbReference type="Proteomes" id="UP000598775"/>
    </source>
</evidence>
<accession>A0A917EW20</accession>
<reference evidence="4 5" key="1">
    <citation type="journal article" date="2014" name="Int. J. Syst. Evol. Microbiol.">
        <title>Complete genome sequence of Corynebacterium casei LMG S-19264T (=DSM 44701T), isolated from a smear-ripened cheese.</title>
        <authorList>
            <consortium name="US DOE Joint Genome Institute (JGI-PGF)"/>
            <person name="Walter F."/>
            <person name="Albersmeier A."/>
            <person name="Kalinowski J."/>
            <person name="Ruckert C."/>
        </authorList>
    </citation>
    <scope>NUCLEOTIDE SEQUENCE [LARGE SCALE GENOMIC DNA]</scope>
    <source>
        <strain evidence="4 5">CGMCC 1.12976</strain>
    </source>
</reference>
<name>A0A917EW20_9MICO</name>
<dbReference type="CDD" id="cd06223">
    <property type="entry name" value="PRTases_typeI"/>
    <property type="match status" value="1"/>
</dbReference>
<dbReference type="InterPro" id="IPR000836">
    <property type="entry name" value="PRTase_dom"/>
</dbReference>
<comment type="similarity">
    <text evidence="1">Belongs to the ComF/GntX family.</text>
</comment>
<dbReference type="Gene3D" id="3.40.50.2020">
    <property type="match status" value="1"/>
</dbReference>
<dbReference type="Pfam" id="PF00156">
    <property type="entry name" value="Pribosyltran"/>
    <property type="match status" value="1"/>
</dbReference>
<dbReference type="RefSeq" id="WP_188673213.1">
    <property type="nucleotide sequence ID" value="NZ_BMGP01000001.1"/>
</dbReference>
<dbReference type="InterPro" id="IPR051910">
    <property type="entry name" value="ComF/GntX_DNA_util-trans"/>
</dbReference>
<feature type="domain" description="Phosphoribosyltransferase" evidence="3">
    <location>
        <begin position="177"/>
        <end position="223"/>
    </location>
</feature>
<dbReference type="AlphaFoldDB" id="A0A917EW20"/>
<sequence length="237" mass="25216">MIRSALLDALALVLPTDCAACGAPDRAICTPCLAELTPAVTRLVVRRANAPPLDVWSALPYRETVSAALSKFKESGRTDVARPLSAALRPALQDARQHALERLGPGANIELAEAPSSRAAYRHRGYNPVALLTARARSDMPCLNPLRVARATRDQAGLGVADRQANLDGSLVVRTRFSEGSLRGRNLILVDDVVTTGATLIECRRALEAAGARVLAAATLAFAERRIGTSTVVEFSE</sequence>
<feature type="chain" id="PRO_5037196815" description="Phosphoribosyltransferase domain-containing protein" evidence="2">
    <location>
        <begin position="20"/>
        <end position="237"/>
    </location>
</feature>
<keyword evidence="5" id="KW-1185">Reference proteome</keyword>
<dbReference type="SUPFAM" id="SSF53271">
    <property type="entry name" value="PRTase-like"/>
    <property type="match status" value="1"/>
</dbReference>
<evidence type="ECO:0000256" key="2">
    <source>
        <dbReference type="SAM" id="SignalP"/>
    </source>
</evidence>
<keyword evidence="2" id="KW-0732">Signal</keyword>
<dbReference type="PANTHER" id="PTHR47505:SF1">
    <property type="entry name" value="DNA UTILIZATION PROTEIN YHGH"/>
    <property type="match status" value="1"/>
</dbReference>
<dbReference type="EMBL" id="BMGP01000001">
    <property type="protein sequence ID" value="GGF14424.1"/>
    <property type="molecule type" value="Genomic_DNA"/>
</dbReference>
<dbReference type="InterPro" id="IPR029057">
    <property type="entry name" value="PRTase-like"/>
</dbReference>
<proteinExistence type="inferred from homology"/>
<evidence type="ECO:0000259" key="3">
    <source>
        <dbReference type="Pfam" id="PF00156"/>
    </source>
</evidence>
<feature type="signal peptide" evidence="2">
    <location>
        <begin position="1"/>
        <end position="19"/>
    </location>
</feature>
<dbReference type="PANTHER" id="PTHR47505">
    <property type="entry name" value="DNA UTILIZATION PROTEIN YHGH"/>
    <property type="match status" value="1"/>
</dbReference>
<evidence type="ECO:0000313" key="4">
    <source>
        <dbReference type="EMBL" id="GGF14424.1"/>
    </source>
</evidence>